<dbReference type="CDD" id="cd00293">
    <property type="entry name" value="USP-like"/>
    <property type="match status" value="1"/>
</dbReference>
<feature type="region of interest" description="Disordered" evidence="1">
    <location>
        <begin position="1"/>
        <end position="21"/>
    </location>
</feature>
<accession>A0A413RNG5</accession>
<name>A0A413RNG5_9CELL</name>
<dbReference type="Gene3D" id="3.40.50.620">
    <property type="entry name" value="HUPs"/>
    <property type="match status" value="1"/>
</dbReference>
<feature type="region of interest" description="Disordered" evidence="1">
    <location>
        <begin position="133"/>
        <end position="157"/>
    </location>
</feature>
<dbReference type="Proteomes" id="UP000283374">
    <property type="component" value="Unassembled WGS sequence"/>
</dbReference>
<evidence type="ECO:0000259" key="2">
    <source>
        <dbReference type="Pfam" id="PF00582"/>
    </source>
</evidence>
<proteinExistence type="predicted"/>
<dbReference type="InterPro" id="IPR014729">
    <property type="entry name" value="Rossmann-like_a/b/a_fold"/>
</dbReference>
<dbReference type="EMBL" id="QWKP01000159">
    <property type="protein sequence ID" value="RHA43485.1"/>
    <property type="molecule type" value="Genomic_DNA"/>
</dbReference>
<feature type="compositionally biased region" description="Polar residues" evidence="1">
    <location>
        <begin position="1"/>
        <end position="15"/>
    </location>
</feature>
<dbReference type="Pfam" id="PF00582">
    <property type="entry name" value="Usp"/>
    <property type="match status" value="1"/>
</dbReference>
<feature type="domain" description="UspA" evidence="2">
    <location>
        <begin position="91"/>
        <end position="236"/>
    </location>
</feature>
<evidence type="ECO:0000256" key="1">
    <source>
        <dbReference type="SAM" id="MobiDB-lite"/>
    </source>
</evidence>
<evidence type="ECO:0000313" key="4">
    <source>
        <dbReference type="Proteomes" id="UP000283374"/>
    </source>
</evidence>
<protein>
    <submittedName>
        <fullName evidence="3">Universal stress protein</fullName>
    </submittedName>
</protein>
<dbReference type="AlphaFoldDB" id="A0A413RNG5"/>
<dbReference type="InterPro" id="IPR006016">
    <property type="entry name" value="UspA"/>
</dbReference>
<sequence length="241" mass="25997">MFDSPDLSTTQSTKPRSGATWRSRHRLTFIMALVDLRPKRESGCKLSRPARVQGRRAGRPRVESCRSQTWGAGMSTARSRAWSGAVPDEVVVVGVHPEQDVRVLAAAAGLATRVGAGLVCVWVDPTRRTVRRDDDGTLEMTPLDPDDEDAEQDAEADEISNRIGRRLAGSGPAWRFVVAAGEIASELAAVSERYPTSYVVVGSRRPGLTGWMNEAIGGSVAGRLAHTQPHPVVVVPLAPTR</sequence>
<comment type="caution">
    <text evidence="3">The sequence shown here is derived from an EMBL/GenBank/DDBJ whole genome shotgun (WGS) entry which is preliminary data.</text>
</comment>
<organism evidence="3 4">
    <name type="scientific">Cellulomonas rhizosphaerae</name>
    <dbReference type="NCBI Taxonomy" id="2293719"/>
    <lineage>
        <taxon>Bacteria</taxon>
        <taxon>Bacillati</taxon>
        <taxon>Actinomycetota</taxon>
        <taxon>Actinomycetes</taxon>
        <taxon>Micrococcales</taxon>
        <taxon>Cellulomonadaceae</taxon>
        <taxon>Cellulomonas</taxon>
    </lineage>
</organism>
<feature type="region of interest" description="Disordered" evidence="1">
    <location>
        <begin position="46"/>
        <end position="67"/>
    </location>
</feature>
<feature type="compositionally biased region" description="Acidic residues" evidence="1">
    <location>
        <begin position="144"/>
        <end position="157"/>
    </location>
</feature>
<gene>
    <name evidence="3" type="ORF">D1825_06030</name>
</gene>
<evidence type="ECO:0000313" key="3">
    <source>
        <dbReference type="EMBL" id="RHA43485.1"/>
    </source>
</evidence>
<keyword evidence="4" id="KW-1185">Reference proteome</keyword>
<reference evidence="3 4" key="1">
    <citation type="submission" date="2018-08" db="EMBL/GenBank/DDBJ databases">
        <title>Cellulomonas rhizosphaerae sp. nov., a novel actinomycete isolated from soil.</title>
        <authorList>
            <person name="Tian Y."/>
        </authorList>
    </citation>
    <scope>NUCLEOTIDE SEQUENCE [LARGE SCALE GENOMIC DNA]</scope>
    <source>
        <strain evidence="3 4">NEAU-TCZ24</strain>
    </source>
</reference>
<dbReference type="SUPFAM" id="SSF52402">
    <property type="entry name" value="Adenine nucleotide alpha hydrolases-like"/>
    <property type="match status" value="1"/>
</dbReference>